<evidence type="ECO:0000313" key="3">
    <source>
        <dbReference type="Proteomes" id="UP000015104"/>
    </source>
</evidence>
<protein>
    <submittedName>
        <fullName evidence="2">Uncharacterized protein</fullName>
    </submittedName>
</protein>
<name>T1KP97_TETUR</name>
<dbReference type="HOGENOM" id="CLU_3423471_0_0_1"/>
<feature type="region of interest" description="Disordered" evidence="1">
    <location>
        <begin position="1"/>
        <end position="23"/>
    </location>
</feature>
<dbReference type="AlphaFoldDB" id="T1KP97"/>
<evidence type="ECO:0000313" key="2">
    <source>
        <dbReference type="EnsemblMetazoa" id="tetur16g03866.1"/>
    </source>
</evidence>
<reference evidence="2" key="2">
    <citation type="submission" date="2015-06" db="UniProtKB">
        <authorList>
            <consortium name="EnsemblMetazoa"/>
        </authorList>
    </citation>
    <scope>IDENTIFICATION</scope>
</reference>
<reference evidence="3" key="1">
    <citation type="submission" date="2011-08" db="EMBL/GenBank/DDBJ databases">
        <authorList>
            <person name="Rombauts S."/>
        </authorList>
    </citation>
    <scope>NUCLEOTIDE SEQUENCE</scope>
    <source>
        <strain evidence="3">London</strain>
    </source>
</reference>
<dbReference type="Proteomes" id="UP000015104">
    <property type="component" value="Unassembled WGS sequence"/>
</dbReference>
<dbReference type="EMBL" id="CAEY01000277">
    <property type="status" value="NOT_ANNOTATED_CDS"/>
    <property type="molecule type" value="Genomic_DNA"/>
</dbReference>
<dbReference type="EnsemblMetazoa" id="tetur16g03866.1">
    <property type="protein sequence ID" value="tetur16g03866.1"/>
    <property type="gene ID" value="tetur16g03866"/>
</dbReference>
<accession>T1KP97</accession>
<sequence>MYHILPQIPQKPNTMLGPSHCQP</sequence>
<evidence type="ECO:0000256" key="1">
    <source>
        <dbReference type="SAM" id="MobiDB-lite"/>
    </source>
</evidence>
<keyword evidence="3" id="KW-1185">Reference proteome</keyword>
<proteinExistence type="predicted"/>
<organism evidence="2 3">
    <name type="scientific">Tetranychus urticae</name>
    <name type="common">Two-spotted spider mite</name>
    <dbReference type="NCBI Taxonomy" id="32264"/>
    <lineage>
        <taxon>Eukaryota</taxon>
        <taxon>Metazoa</taxon>
        <taxon>Ecdysozoa</taxon>
        <taxon>Arthropoda</taxon>
        <taxon>Chelicerata</taxon>
        <taxon>Arachnida</taxon>
        <taxon>Acari</taxon>
        <taxon>Acariformes</taxon>
        <taxon>Trombidiformes</taxon>
        <taxon>Prostigmata</taxon>
        <taxon>Eleutherengona</taxon>
        <taxon>Raphignathae</taxon>
        <taxon>Tetranychoidea</taxon>
        <taxon>Tetranychidae</taxon>
        <taxon>Tetranychus</taxon>
    </lineage>
</organism>